<evidence type="ECO:0000313" key="3">
    <source>
        <dbReference type="Proteomes" id="UP000809829"/>
    </source>
</evidence>
<evidence type="ECO:0008006" key="4">
    <source>
        <dbReference type="Google" id="ProtNLM"/>
    </source>
</evidence>
<gene>
    <name evidence="2" type="ORF">JOC83_000581</name>
</gene>
<comment type="caution">
    <text evidence="2">The sequence shown here is derived from an EMBL/GenBank/DDBJ whole genome shotgun (WGS) entry which is preliminary data.</text>
</comment>
<keyword evidence="3" id="KW-1185">Reference proteome</keyword>
<dbReference type="RefSeq" id="WP_205183490.1">
    <property type="nucleotide sequence ID" value="NZ_JAFBFC010000001.1"/>
</dbReference>
<proteinExistence type="predicted"/>
<dbReference type="EMBL" id="JAFBFC010000001">
    <property type="protein sequence ID" value="MBM7701755.1"/>
    <property type="molecule type" value="Genomic_DNA"/>
</dbReference>
<evidence type="ECO:0000313" key="2">
    <source>
        <dbReference type="EMBL" id="MBM7701755.1"/>
    </source>
</evidence>
<accession>A0ABS2QQM4</accession>
<dbReference type="Pfam" id="PF02620">
    <property type="entry name" value="YceD"/>
    <property type="match status" value="1"/>
</dbReference>
<feature type="region of interest" description="Disordered" evidence="1">
    <location>
        <begin position="131"/>
        <end position="152"/>
    </location>
</feature>
<dbReference type="Proteomes" id="UP000809829">
    <property type="component" value="Unassembled WGS sequence"/>
</dbReference>
<dbReference type="InterPro" id="IPR003772">
    <property type="entry name" value="YceD"/>
</dbReference>
<sequence length="172" mass="19805">MKWTVHQLYQLQHKGLKLDEQISGEEFKDVDPQIRKMSPVHVQGRADISSSKVTFHLKVSGEMTLPCSRTLVDVRYPFNVEVTETFLLKATTDYEENEDVQFVEGEIIDLMPIIKELILLEIPLQVFADEGDQQEGAPQSGKDWEVVSEEDQQNKIDPRLAGLQEFFKNKEK</sequence>
<organism evidence="2 3">
    <name type="scientific">Priestia iocasae</name>
    <dbReference type="NCBI Taxonomy" id="2291674"/>
    <lineage>
        <taxon>Bacteria</taxon>
        <taxon>Bacillati</taxon>
        <taxon>Bacillota</taxon>
        <taxon>Bacilli</taxon>
        <taxon>Bacillales</taxon>
        <taxon>Bacillaceae</taxon>
        <taxon>Priestia</taxon>
    </lineage>
</organism>
<name>A0ABS2QQM4_9BACI</name>
<reference evidence="2 3" key="1">
    <citation type="submission" date="2021-01" db="EMBL/GenBank/DDBJ databases">
        <title>Genomic Encyclopedia of Type Strains, Phase IV (KMG-IV): sequencing the most valuable type-strain genomes for metagenomic binning, comparative biology and taxonomic classification.</title>
        <authorList>
            <person name="Goeker M."/>
        </authorList>
    </citation>
    <scope>NUCLEOTIDE SEQUENCE [LARGE SCALE GENOMIC DNA]</scope>
    <source>
        <strain evidence="2 3">DSM 104297</strain>
    </source>
</reference>
<protein>
    <recommendedName>
        <fullName evidence="4">DUF177 domain-containing protein</fullName>
    </recommendedName>
</protein>
<evidence type="ECO:0000256" key="1">
    <source>
        <dbReference type="SAM" id="MobiDB-lite"/>
    </source>
</evidence>